<comment type="caution">
    <text evidence="1">The sequence shown here is derived from an EMBL/GenBank/DDBJ whole genome shotgun (WGS) entry which is preliminary data.</text>
</comment>
<reference evidence="2" key="1">
    <citation type="submission" date="2017-09" db="EMBL/GenBank/DDBJ databases">
        <title>Depth-based differentiation of microbial function through sediment-hosted aquifers and enrichment of novel symbionts in the deep terrestrial subsurface.</title>
        <authorList>
            <person name="Probst A.J."/>
            <person name="Ladd B."/>
            <person name="Jarett J.K."/>
            <person name="Geller-Mcgrath D.E."/>
            <person name="Sieber C.M.K."/>
            <person name="Emerson J.B."/>
            <person name="Anantharaman K."/>
            <person name="Thomas B.C."/>
            <person name="Malmstrom R."/>
            <person name="Stieglmeier M."/>
            <person name="Klingl A."/>
            <person name="Woyke T."/>
            <person name="Ryan C.M."/>
            <person name="Banfield J.F."/>
        </authorList>
    </citation>
    <scope>NUCLEOTIDE SEQUENCE [LARGE SCALE GENOMIC DNA]</scope>
</reference>
<organism evidence="1 2">
    <name type="scientific">candidate division WWE3 bacterium CG_4_10_14_0_2_um_filter_42_8</name>
    <dbReference type="NCBI Taxonomy" id="1975074"/>
    <lineage>
        <taxon>Bacteria</taxon>
        <taxon>Katanobacteria</taxon>
    </lineage>
</organism>
<evidence type="ECO:0000313" key="2">
    <source>
        <dbReference type="Proteomes" id="UP000230970"/>
    </source>
</evidence>
<accession>A0A2M7TDK6</accession>
<dbReference type="AlphaFoldDB" id="A0A2M7TDK6"/>
<name>A0A2M7TDK6_UNCKA</name>
<gene>
    <name evidence="1" type="ORF">COY34_00630</name>
</gene>
<sequence>GKSRTPAESELIRLYSARQLYVNNPFHDQNRQDLNGYFRMSPASFEASMASTNPEWVVQANNVKLDRRREMIGFSGEMQSNPTAGLEHAITALTRTLKSKDMAVTYNDRKSIQNFVTEYEHGKTWDRSGSGAVSPRPGLFSPQQLVQKYKNLMESISTPLGGRRPQGNQTANVVVEEVEQEEEAA</sequence>
<feature type="non-terminal residue" evidence="1">
    <location>
        <position position="1"/>
    </location>
</feature>
<proteinExistence type="predicted"/>
<dbReference type="Proteomes" id="UP000230970">
    <property type="component" value="Unassembled WGS sequence"/>
</dbReference>
<dbReference type="EMBL" id="PFNJ01000017">
    <property type="protein sequence ID" value="PIZ43562.1"/>
    <property type="molecule type" value="Genomic_DNA"/>
</dbReference>
<evidence type="ECO:0000313" key="1">
    <source>
        <dbReference type="EMBL" id="PIZ43562.1"/>
    </source>
</evidence>
<protein>
    <submittedName>
        <fullName evidence="1">Uncharacterized protein</fullName>
    </submittedName>
</protein>